<comment type="caution">
    <text evidence="1">The sequence shown here is derived from an EMBL/GenBank/DDBJ whole genome shotgun (WGS) entry which is preliminary data.</text>
</comment>
<dbReference type="EMBL" id="CM044707">
    <property type="protein sequence ID" value="KAI5655043.1"/>
    <property type="molecule type" value="Genomic_DNA"/>
</dbReference>
<dbReference type="Proteomes" id="UP001060085">
    <property type="component" value="Linkage Group LG07"/>
</dbReference>
<proteinExistence type="predicted"/>
<evidence type="ECO:0000313" key="1">
    <source>
        <dbReference type="EMBL" id="KAI5655043.1"/>
    </source>
</evidence>
<evidence type="ECO:0000313" key="2">
    <source>
        <dbReference type="Proteomes" id="UP001060085"/>
    </source>
</evidence>
<gene>
    <name evidence="1" type="ORF">M9H77_32230</name>
</gene>
<organism evidence="1 2">
    <name type="scientific">Catharanthus roseus</name>
    <name type="common">Madagascar periwinkle</name>
    <name type="synonym">Vinca rosea</name>
    <dbReference type="NCBI Taxonomy" id="4058"/>
    <lineage>
        <taxon>Eukaryota</taxon>
        <taxon>Viridiplantae</taxon>
        <taxon>Streptophyta</taxon>
        <taxon>Embryophyta</taxon>
        <taxon>Tracheophyta</taxon>
        <taxon>Spermatophyta</taxon>
        <taxon>Magnoliopsida</taxon>
        <taxon>eudicotyledons</taxon>
        <taxon>Gunneridae</taxon>
        <taxon>Pentapetalae</taxon>
        <taxon>asterids</taxon>
        <taxon>lamiids</taxon>
        <taxon>Gentianales</taxon>
        <taxon>Apocynaceae</taxon>
        <taxon>Rauvolfioideae</taxon>
        <taxon>Vinceae</taxon>
        <taxon>Catharanthinae</taxon>
        <taxon>Catharanthus</taxon>
    </lineage>
</organism>
<protein>
    <submittedName>
        <fullName evidence="1">Uncharacterized protein</fullName>
    </submittedName>
</protein>
<reference evidence="2" key="1">
    <citation type="journal article" date="2023" name="Nat. Plants">
        <title>Single-cell RNA sequencing provides a high-resolution roadmap for understanding the multicellular compartmentation of specialized metabolism.</title>
        <authorList>
            <person name="Sun S."/>
            <person name="Shen X."/>
            <person name="Li Y."/>
            <person name="Li Y."/>
            <person name="Wang S."/>
            <person name="Li R."/>
            <person name="Zhang H."/>
            <person name="Shen G."/>
            <person name="Guo B."/>
            <person name="Wei J."/>
            <person name="Xu J."/>
            <person name="St-Pierre B."/>
            <person name="Chen S."/>
            <person name="Sun C."/>
        </authorList>
    </citation>
    <scope>NUCLEOTIDE SEQUENCE [LARGE SCALE GENOMIC DNA]</scope>
</reference>
<name>A0ACC0A6J9_CATRO</name>
<keyword evidence="2" id="KW-1185">Reference proteome</keyword>
<sequence length="104" mass="12026">MELHRATQNILHLVTPLNPECSILGAPPTLFTKWRRSGTSFHRRRGRLPRASGVKVEAAVEDQARGSRLCQSRMHQVPVSSRTHLHMKNNFPLAPIYEQWSWWC</sequence>
<accession>A0ACC0A6J9</accession>